<protein>
    <submittedName>
        <fullName evidence="1">Uncharacterized protein</fullName>
    </submittedName>
</protein>
<gene>
    <name evidence="1" type="ORF">FOMG_18119</name>
</gene>
<dbReference type="HOGENOM" id="CLU_3406452_0_0_1"/>
<organism evidence="1">
    <name type="scientific">Fusarium oxysporum f. sp. melonis 26406</name>
    <dbReference type="NCBI Taxonomy" id="1089452"/>
    <lineage>
        <taxon>Eukaryota</taxon>
        <taxon>Fungi</taxon>
        <taxon>Dikarya</taxon>
        <taxon>Ascomycota</taxon>
        <taxon>Pezizomycotina</taxon>
        <taxon>Sordariomycetes</taxon>
        <taxon>Hypocreomycetidae</taxon>
        <taxon>Hypocreales</taxon>
        <taxon>Nectriaceae</taxon>
        <taxon>Fusarium</taxon>
        <taxon>Fusarium oxysporum species complex</taxon>
    </lineage>
</organism>
<dbReference type="AlphaFoldDB" id="W9Z088"/>
<sequence length="30" mass="3389">MSLPDGHKGTVNLFHNSDEIRYGNFLAELL</sequence>
<evidence type="ECO:0000313" key="1">
    <source>
        <dbReference type="EMBL" id="EXK25214.1"/>
    </source>
</evidence>
<dbReference type="Proteomes" id="UP000030703">
    <property type="component" value="Unassembled WGS sequence"/>
</dbReference>
<proteinExistence type="predicted"/>
<dbReference type="EMBL" id="JH659417">
    <property type="protein sequence ID" value="EXK25214.1"/>
    <property type="molecule type" value="Genomic_DNA"/>
</dbReference>
<name>W9Z088_FUSOX</name>
<reference evidence="1" key="1">
    <citation type="submission" date="2012-04" db="EMBL/GenBank/DDBJ databases">
        <title>The Genome Sequence of Fusarium oxysporum melonis.</title>
        <authorList>
            <consortium name="The Broad Institute Genome Sequencing Platform"/>
            <person name="Ma L.-J."/>
            <person name="Gale L.R."/>
            <person name="Schwartz D.C."/>
            <person name="Zhou S."/>
            <person name="Corby-Kistler H."/>
            <person name="Young S.K."/>
            <person name="Zeng Q."/>
            <person name="Gargeya S."/>
            <person name="Fitzgerald M."/>
            <person name="Haas B."/>
            <person name="Abouelleil A."/>
            <person name="Alvarado L."/>
            <person name="Arachchi H.M."/>
            <person name="Berlin A."/>
            <person name="Brown A."/>
            <person name="Chapman S.B."/>
            <person name="Chen Z."/>
            <person name="Dunbar C."/>
            <person name="Freedman E."/>
            <person name="Gearin G."/>
            <person name="Goldberg J."/>
            <person name="Griggs A."/>
            <person name="Gujja S."/>
            <person name="Heiman D."/>
            <person name="Howarth C."/>
            <person name="Larson L."/>
            <person name="Lui A."/>
            <person name="MacDonald P.J.P."/>
            <person name="Montmayeur A."/>
            <person name="Murphy C."/>
            <person name="Neiman D."/>
            <person name="Pearson M."/>
            <person name="Priest M."/>
            <person name="Roberts A."/>
            <person name="Saif S."/>
            <person name="Shea T."/>
            <person name="Shenoy N."/>
            <person name="Sisk P."/>
            <person name="Stolte C."/>
            <person name="Sykes S."/>
            <person name="Wortman J."/>
            <person name="Nusbaum C."/>
            <person name="Birren B."/>
        </authorList>
    </citation>
    <scope>NUCLEOTIDE SEQUENCE</scope>
    <source>
        <strain evidence="1">26406</strain>
    </source>
</reference>
<dbReference type="VEuPathDB" id="FungiDB:FOMG_18119"/>
<accession>W9Z088</accession>
<reference evidence="1" key="2">
    <citation type="submission" date="2012-05" db="EMBL/GenBank/DDBJ databases">
        <title>Annotation of the Genome Sequence of Fusarium oxysporum f. sp. melonis 26406.</title>
        <authorList>
            <consortium name="The Broad Institute Genomics Platform"/>
            <person name="Ma L.-J."/>
            <person name="Corby-Kistler H."/>
            <person name="Broz K."/>
            <person name="Gale L.R."/>
            <person name="Jonkers W."/>
            <person name="O'Donnell K."/>
            <person name="Ploetz R."/>
            <person name="Steinberg C."/>
            <person name="Schwartz D.C."/>
            <person name="VanEtten H."/>
            <person name="Zhou S."/>
            <person name="Young S.K."/>
            <person name="Zeng Q."/>
            <person name="Gargeya S."/>
            <person name="Fitzgerald M."/>
            <person name="Abouelleil A."/>
            <person name="Alvarado L."/>
            <person name="Chapman S.B."/>
            <person name="Gainer-Dewar J."/>
            <person name="Goldberg J."/>
            <person name="Griggs A."/>
            <person name="Gujja S."/>
            <person name="Hansen M."/>
            <person name="Howarth C."/>
            <person name="Imamovic A."/>
            <person name="Ireland A."/>
            <person name="Larimer J."/>
            <person name="McCowan C."/>
            <person name="Murphy C."/>
            <person name="Pearson M."/>
            <person name="Poon T.W."/>
            <person name="Priest M."/>
            <person name="Roberts A."/>
            <person name="Saif S."/>
            <person name="Shea T."/>
            <person name="Sykes S."/>
            <person name="Wortman J."/>
            <person name="Nusbaum C."/>
            <person name="Birren B."/>
        </authorList>
    </citation>
    <scope>NUCLEOTIDE SEQUENCE</scope>
    <source>
        <strain evidence="1">26406</strain>
    </source>
</reference>